<reference evidence="1" key="1">
    <citation type="journal article" date="2020" name="Nature">
        <title>Giant virus diversity and host interactions through global metagenomics.</title>
        <authorList>
            <person name="Schulz F."/>
            <person name="Roux S."/>
            <person name="Paez-Espino D."/>
            <person name="Jungbluth S."/>
            <person name="Walsh D.A."/>
            <person name="Denef V.J."/>
            <person name="McMahon K.D."/>
            <person name="Konstantinidis K.T."/>
            <person name="Eloe-Fadrosh E.A."/>
            <person name="Kyrpides N.C."/>
            <person name="Woyke T."/>
        </authorList>
    </citation>
    <scope>NUCLEOTIDE SEQUENCE</scope>
    <source>
        <strain evidence="1">GVMAG-M-3300023179-4</strain>
    </source>
</reference>
<name>A0A6C0H124_9ZZZZ</name>
<dbReference type="AlphaFoldDB" id="A0A6C0H124"/>
<dbReference type="EMBL" id="MN739837">
    <property type="protein sequence ID" value="QHT74080.1"/>
    <property type="molecule type" value="Genomic_DNA"/>
</dbReference>
<sequence>MILDSISNPFIQDLITRGITLIHTPSSTCITNQVISPIMSVSRDANGLAPPQPINEYVEQFPSTPFFDDNGISLIRDLRENLLSDYDDVCTPTACSMASLAGQCGILLSNTFADFVTKCTEDPCNIPQDNLTIKLVSLLISRVIDRPKGATSIVCRTFLAIALSELSLYPQIAKCLVMFNAPTLLLNAFKELKHMPTAENSRLRLELVKTVLSIISKSQNHLERSNISSEENRLFLTTHSNDEDIQENTIIREILSKIMA</sequence>
<protein>
    <submittedName>
        <fullName evidence="1">Uncharacterized protein</fullName>
    </submittedName>
</protein>
<evidence type="ECO:0000313" key="1">
    <source>
        <dbReference type="EMBL" id="QHT74080.1"/>
    </source>
</evidence>
<proteinExistence type="predicted"/>
<accession>A0A6C0H124</accession>
<organism evidence="1">
    <name type="scientific">viral metagenome</name>
    <dbReference type="NCBI Taxonomy" id="1070528"/>
    <lineage>
        <taxon>unclassified sequences</taxon>
        <taxon>metagenomes</taxon>
        <taxon>organismal metagenomes</taxon>
    </lineage>
</organism>